<feature type="compositionally biased region" description="Basic and acidic residues" evidence="1">
    <location>
        <begin position="348"/>
        <end position="357"/>
    </location>
</feature>
<feature type="region of interest" description="Disordered" evidence="1">
    <location>
        <begin position="339"/>
        <end position="360"/>
    </location>
</feature>
<dbReference type="Proteomes" id="UP001575652">
    <property type="component" value="Unassembled WGS sequence"/>
</dbReference>
<organism evidence="2 3">
    <name type="scientific">Arthrobacter halodurans</name>
    <dbReference type="NCBI Taxonomy" id="516699"/>
    <lineage>
        <taxon>Bacteria</taxon>
        <taxon>Bacillati</taxon>
        <taxon>Actinomycetota</taxon>
        <taxon>Actinomycetes</taxon>
        <taxon>Micrococcales</taxon>
        <taxon>Micrococcaceae</taxon>
        <taxon>Arthrobacter</taxon>
    </lineage>
</organism>
<comment type="caution">
    <text evidence="2">The sequence shown here is derived from an EMBL/GenBank/DDBJ whole genome shotgun (WGS) entry which is preliminary data.</text>
</comment>
<evidence type="ECO:0000313" key="3">
    <source>
        <dbReference type="Proteomes" id="UP001575652"/>
    </source>
</evidence>
<protein>
    <recommendedName>
        <fullName evidence="4">WXG100 family type VII secretion target</fullName>
    </recommendedName>
</protein>
<gene>
    <name evidence="2" type="ORF">ACETWP_04730</name>
</gene>
<evidence type="ECO:0000256" key="1">
    <source>
        <dbReference type="SAM" id="MobiDB-lite"/>
    </source>
</evidence>
<evidence type="ECO:0008006" key="4">
    <source>
        <dbReference type="Google" id="ProtNLM"/>
    </source>
</evidence>
<proteinExistence type="predicted"/>
<evidence type="ECO:0000313" key="2">
    <source>
        <dbReference type="EMBL" id="MFB0833886.1"/>
    </source>
</evidence>
<dbReference type="RefSeq" id="WP_373971064.1">
    <property type="nucleotide sequence ID" value="NZ_JBHDLJ010000003.1"/>
</dbReference>
<dbReference type="EMBL" id="JBHDLJ010000003">
    <property type="protein sequence ID" value="MFB0833886.1"/>
    <property type="molecule type" value="Genomic_DNA"/>
</dbReference>
<sequence length="441" mass="46594">MAFDTTGLSGWPDPDTIETAAAAVAESGRKLSGGVEECEAQWRRLYPSFSIGDGGAQNKLETLFDTVKAHGSAVEGAASLVESALDSFAADVRAAQALRDAAFLRIAEHTRLADAGEPAEAGTYSTAAVQEFVNGVSAHLVQAAEECAGKLEGIDADAIADIGWLPELSPSDGTTALAWAEFTSLDYTYTVRTNVEIPVWDYSVTAPSADWVVDPDGNVTRAPFVSSREQVGSRFEIQDVAHHGTRRDWVGLKTPVNPWAYEHIDRYRNHVIRNPGSYNMDVPRFWDLRGRLDDFENGMANGSSAGRVLRVAGPVASLATLGLTYKSEYDDALEELATENPGWSQDQLEDRAREESAVKGTTQAAMDVGAGAAGAMVGTMIGGPVGTVVGFGVGILASWVIKESGLGDAVKDGAQDLWDGASDAAGDAGDAISDAWNSVFG</sequence>
<name>A0ABV4UKR9_9MICC</name>
<reference evidence="2 3" key="1">
    <citation type="submission" date="2024-09" db="EMBL/GenBank/DDBJ databases">
        <authorList>
            <person name="Salinas-Garcia M.A."/>
            <person name="Prieme A."/>
        </authorList>
    </citation>
    <scope>NUCLEOTIDE SEQUENCE [LARGE SCALE GENOMIC DNA]</scope>
    <source>
        <strain evidence="2 3">DSM 21081</strain>
    </source>
</reference>
<keyword evidence="3" id="KW-1185">Reference proteome</keyword>
<accession>A0ABV4UKR9</accession>